<keyword evidence="2" id="KW-1185">Reference proteome</keyword>
<dbReference type="SUPFAM" id="SSF55418">
    <property type="entry name" value="eIF4e-like"/>
    <property type="match status" value="1"/>
</dbReference>
<dbReference type="Proteomes" id="UP001497382">
    <property type="component" value="Unassembled WGS sequence"/>
</dbReference>
<dbReference type="Gene3D" id="3.30.760.10">
    <property type="entry name" value="RNA Cap, Translation Initiation Factor Eif4e"/>
    <property type="match status" value="1"/>
</dbReference>
<dbReference type="InterPro" id="IPR023398">
    <property type="entry name" value="TIF_eIF4e-like"/>
</dbReference>
<organism evidence="1 2">
    <name type="scientific">Larinioides sclopetarius</name>
    <dbReference type="NCBI Taxonomy" id="280406"/>
    <lineage>
        <taxon>Eukaryota</taxon>
        <taxon>Metazoa</taxon>
        <taxon>Ecdysozoa</taxon>
        <taxon>Arthropoda</taxon>
        <taxon>Chelicerata</taxon>
        <taxon>Arachnida</taxon>
        <taxon>Araneae</taxon>
        <taxon>Araneomorphae</taxon>
        <taxon>Entelegynae</taxon>
        <taxon>Araneoidea</taxon>
        <taxon>Araneidae</taxon>
        <taxon>Larinioides</taxon>
    </lineage>
</organism>
<comment type="caution">
    <text evidence="1">The sequence shown here is derived from an EMBL/GenBank/DDBJ whole genome shotgun (WGS) entry which is preliminary data.</text>
</comment>
<evidence type="ECO:0000313" key="1">
    <source>
        <dbReference type="EMBL" id="CAL1276569.1"/>
    </source>
</evidence>
<evidence type="ECO:0000313" key="2">
    <source>
        <dbReference type="Proteomes" id="UP001497382"/>
    </source>
</evidence>
<gene>
    <name evidence="1" type="ORF">LARSCL_LOCUS8732</name>
</gene>
<accession>A0AAV1ZZL6</accession>
<dbReference type="EMBL" id="CAXIEN010000095">
    <property type="protein sequence ID" value="CAL1276569.1"/>
    <property type="molecule type" value="Genomic_DNA"/>
</dbReference>
<protein>
    <submittedName>
        <fullName evidence="1">Uncharacterized protein</fullName>
    </submittedName>
</protein>
<name>A0AAV1ZZL6_9ARAC</name>
<reference evidence="1 2" key="1">
    <citation type="submission" date="2024-04" db="EMBL/GenBank/DDBJ databases">
        <authorList>
            <person name="Rising A."/>
            <person name="Reimegard J."/>
            <person name="Sonavane S."/>
            <person name="Akerstrom W."/>
            <person name="Nylinder S."/>
            <person name="Hedman E."/>
            <person name="Kallberg Y."/>
        </authorList>
    </citation>
    <scope>NUCLEOTIDE SEQUENCE [LARGE SCALE GENOMIC DNA]</scope>
</reference>
<sequence>MLDHMSYKGFWSLICDSETKSSTCSIGIYTMLDILRKLQEKLPELFPIPPKAMKLKGTDNLHVFTSDNSEEEVKKSAEAIRDSVNFPFLMYYFKICVTDSKDTKLQYKHTPDGELYKFNYSYYAISPWKIISKKTKPTSTFNDLLPSEVTHKDHIHLPENEEDFERVVSGKGGKWMLHCTDLKTLDSLWKTLIRLYVTGILVGLKSCTAKFSVEEIAPIYHTKAIMCYTADANCKSCVKRAAQSIFICTGYDFVMYYKSNVASRVGLYRHEGFKNVSLYMFTSGGEMFERDDIGRWKKMISDEEEHK</sequence>
<proteinExistence type="predicted"/>
<dbReference type="AlphaFoldDB" id="A0AAV1ZZL6"/>